<name>A0A7J7NJC8_9MAGN</name>
<gene>
    <name evidence="2" type="ORF">GIB67_041365</name>
</gene>
<proteinExistence type="predicted"/>
<dbReference type="Gene3D" id="2.30.130.40">
    <property type="entry name" value="LON domain-like"/>
    <property type="match status" value="1"/>
</dbReference>
<dbReference type="PANTHER" id="PTHR46732">
    <property type="entry name" value="ATP-DEPENDENT PROTEASE LA (LON) DOMAIN PROTEIN"/>
    <property type="match status" value="1"/>
</dbReference>
<dbReference type="PANTHER" id="PTHR46732:SF5">
    <property type="entry name" value="ATP-DEPENDENT PROTEASE LA (LON) DOMAIN PROTEIN"/>
    <property type="match status" value="1"/>
</dbReference>
<comment type="caution">
    <text evidence="2">The sequence shown here is derived from an EMBL/GenBank/DDBJ whole genome shotgun (WGS) entry which is preliminary data.</text>
</comment>
<dbReference type="SUPFAM" id="SSF88697">
    <property type="entry name" value="PUA domain-like"/>
    <property type="match status" value="1"/>
</dbReference>
<protein>
    <recommendedName>
        <fullName evidence="1">Lon N-terminal domain-containing protein</fullName>
    </recommendedName>
</protein>
<dbReference type="PROSITE" id="PS51787">
    <property type="entry name" value="LON_N"/>
    <property type="match status" value="1"/>
</dbReference>
<dbReference type="InterPro" id="IPR003111">
    <property type="entry name" value="Lon_prtase_N"/>
</dbReference>
<dbReference type="AlphaFoldDB" id="A0A7J7NJC8"/>
<dbReference type="SMART" id="SM00464">
    <property type="entry name" value="LON"/>
    <property type="match status" value="1"/>
</dbReference>
<organism evidence="2 3">
    <name type="scientific">Kingdonia uniflora</name>
    <dbReference type="NCBI Taxonomy" id="39325"/>
    <lineage>
        <taxon>Eukaryota</taxon>
        <taxon>Viridiplantae</taxon>
        <taxon>Streptophyta</taxon>
        <taxon>Embryophyta</taxon>
        <taxon>Tracheophyta</taxon>
        <taxon>Spermatophyta</taxon>
        <taxon>Magnoliopsida</taxon>
        <taxon>Ranunculales</taxon>
        <taxon>Circaeasteraceae</taxon>
        <taxon>Kingdonia</taxon>
    </lineage>
</organism>
<reference evidence="2 3" key="1">
    <citation type="journal article" date="2020" name="IScience">
        <title>Genome Sequencing of the Endangered Kingdonia uniflora (Circaeasteraceae, Ranunculales) Reveals Potential Mechanisms of Evolutionary Specialization.</title>
        <authorList>
            <person name="Sun Y."/>
            <person name="Deng T."/>
            <person name="Zhang A."/>
            <person name="Moore M.J."/>
            <person name="Landis J.B."/>
            <person name="Lin N."/>
            <person name="Zhang H."/>
            <person name="Zhang X."/>
            <person name="Huang J."/>
            <person name="Zhang X."/>
            <person name="Sun H."/>
            <person name="Wang H."/>
        </authorList>
    </citation>
    <scope>NUCLEOTIDE SEQUENCE [LARGE SCALE GENOMIC DNA]</scope>
    <source>
        <strain evidence="2">TB1705</strain>
        <tissue evidence="2">Leaf</tissue>
    </source>
</reference>
<sequence>MMMSFIKTLTPNHLSTLPLLSTPNPNNNNISTFYKTNNNNSIFFSPQFTTSRIPHRLRLSSLLHDSSSSVVDEFPLLPFGAHEVLVPSESKTLHLYEARFLALLEESLTRKNKFFVHFVLDPVLTSASSAEASFAARYGCLVRIESVERLEVGALVSIRGIGRVRLMKFVQADPYLKGIVTPVQDNIPDSVNSLQSKVTELKEALYNLNRLQIKLKAPENELLQTPIANSLRWAEKEPSVNCDEAFIPTLAERLSFVGLQPVSGSTQSELEALQREKLQAMDIKDTSTRLQNSIELIKQSTSMAAAKLAIQSLELS</sequence>
<evidence type="ECO:0000313" key="2">
    <source>
        <dbReference type="EMBL" id="KAF6167110.1"/>
    </source>
</evidence>
<dbReference type="InterPro" id="IPR015947">
    <property type="entry name" value="PUA-like_sf"/>
</dbReference>
<evidence type="ECO:0000313" key="3">
    <source>
        <dbReference type="Proteomes" id="UP000541444"/>
    </source>
</evidence>
<keyword evidence="3" id="KW-1185">Reference proteome</keyword>
<evidence type="ECO:0000259" key="1">
    <source>
        <dbReference type="PROSITE" id="PS51787"/>
    </source>
</evidence>
<dbReference type="Proteomes" id="UP000541444">
    <property type="component" value="Unassembled WGS sequence"/>
</dbReference>
<dbReference type="InterPro" id="IPR046336">
    <property type="entry name" value="Lon_prtase_N_sf"/>
</dbReference>
<dbReference type="EMBL" id="JACGCM010000766">
    <property type="protein sequence ID" value="KAF6167110.1"/>
    <property type="molecule type" value="Genomic_DNA"/>
</dbReference>
<feature type="domain" description="Lon N-terminal" evidence="1">
    <location>
        <begin position="74"/>
        <end position="301"/>
    </location>
</feature>
<dbReference type="OrthoDB" id="3919at2759"/>
<accession>A0A7J7NJC8</accession>
<dbReference type="Pfam" id="PF02190">
    <property type="entry name" value="LON_substr_bdg"/>
    <property type="match status" value="1"/>
</dbReference>